<dbReference type="Proteomes" id="UP001139502">
    <property type="component" value="Unassembled WGS sequence"/>
</dbReference>
<dbReference type="Gene3D" id="3.90.320.10">
    <property type="match status" value="1"/>
</dbReference>
<accession>A0A9X2HLL5</accession>
<evidence type="ECO:0000256" key="4">
    <source>
        <dbReference type="SAM" id="MobiDB-lite"/>
    </source>
</evidence>
<sequence>ASAPARTADPEEDDDARTARAWTEETELLLALRRERAAAPAEAAPPTHVSASLLVGLAEDPEQVRSGLRRPMPRRPAPQARAGTRFHEWVEEHFGSPAMLDLGEALTDPEEGAEPELGRLQEAFRASPWYQRQPWAVEFPLETPVAGFTVRGRIDAVFRNDPAAGGAEWELVDWKTGRVPTGARLEHRAVQLAVYRLGFARLMGVPLEDVGAAFHYVAENRTVRPARIADEGELARLLGLL</sequence>
<dbReference type="InterPro" id="IPR011335">
    <property type="entry name" value="Restrct_endonuc-II-like"/>
</dbReference>
<feature type="region of interest" description="Disordered" evidence="4">
    <location>
        <begin position="1"/>
        <end position="21"/>
    </location>
</feature>
<dbReference type="SUPFAM" id="SSF52980">
    <property type="entry name" value="Restriction endonuclease-like"/>
    <property type="match status" value="1"/>
</dbReference>
<evidence type="ECO:0000259" key="5">
    <source>
        <dbReference type="Pfam" id="PF12705"/>
    </source>
</evidence>
<dbReference type="EMBL" id="JANAFB010000028">
    <property type="protein sequence ID" value="MCP3426538.1"/>
    <property type="molecule type" value="Genomic_DNA"/>
</dbReference>
<keyword evidence="2" id="KW-0067">ATP-binding</keyword>
<proteinExistence type="predicted"/>
<dbReference type="InterPro" id="IPR011604">
    <property type="entry name" value="PDDEXK-like_dom_sf"/>
</dbReference>
<keyword evidence="3" id="KW-0234">DNA repair</keyword>
<dbReference type="GO" id="GO:0004386">
    <property type="term" value="F:helicase activity"/>
    <property type="evidence" value="ECO:0007669"/>
    <property type="project" value="UniProtKB-KW"/>
</dbReference>
<dbReference type="GO" id="GO:0006281">
    <property type="term" value="P:DNA repair"/>
    <property type="evidence" value="ECO:0007669"/>
    <property type="project" value="UniProtKB-KW"/>
</dbReference>
<reference evidence="6" key="1">
    <citation type="submission" date="2022-06" db="EMBL/GenBank/DDBJ databases">
        <title>Rothia sp. isolated from sandalwood seedling.</title>
        <authorList>
            <person name="Tuikhar N."/>
            <person name="Kirdat K."/>
            <person name="Thorat V."/>
            <person name="Swetha P."/>
            <person name="Padma S."/>
            <person name="Sundararaj R."/>
            <person name="Yadav A."/>
        </authorList>
    </citation>
    <scope>NUCLEOTIDE SEQUENCE</scope>
    <source>
        <strain evidence="6">AR01</strain>
    </source>
</reference>
<evidence type="ECO:0000313" key="7">
    <source>
        <dbReference type="Proteomes" id="UP001139502"/>
    </source>
</evidence>
<dbReference type="RefSeq" id="WP_254167324.1">
    <property type="nucleotide sequence ID" value="NZ_JANAFB010000028.1"/>
</dbReference>
<keyword evidence="2" id="KW-0547">Nucleotide-binding</keyword>
<evidence type="ECO:0000256" key="1">
    <source>
        <dbReference type="ARBA" id="ARBA00022763"/>
    </source>
</evidence>
<evidence type="ECO:0000256" key="3">
    <source>
        <dbReference type="ARBA" id="ARBA00023204"/>
    </source>
</evidence>
<keyword evidence="7" id="KW-1185">Reference proteome</keyword>
<name>A0A9X2HLL5_9MICC</name>
<dbReference type="AlphaFoldDB" id="A0A9X2HLL5"/>
<organism evidence="6 7">
    <name type="scientific">Rothia santali</name>
    <dbReference type="NCBI Taxonomy" id="2949643"/>
    <lineage>
        <taxon>Bacteria</taxon>
        <taxon>Bacillati</taxon>
        <taxon>Actinomycetota</taxon>
        <taxon>Actinomycetes</taxon>
        <taxon>Micrococcales</taxon>
        <taxon>Micrococcaceae</taxon>
        <taxon>Rothia</taxon>
    </lineage>
</organism>
<protein>
    <submittedName>
        <fullName evidence="6">PD-(D/E)XK nuclease family protein</fullName>
    </submittedName>
</protein>
<evidence type="ECO:0000256" key="2">
    <source>
        <dbReference type="ARBA" id="ARBA00022806"/>
    </source>
</evidence>
<keyword evidence="2" id="KW-0378">Hydrolase</keyword>
<gene>
    <name evidence="6" type="ORF">NBM05_11135</name>
</gene>
<keyword evidence="1" id="KW-0227">DNA damage</keyword>
<evidence type="ECO:0000313" key="6">
    <source>
        <dbReference type="EMBL" id="MCP3426538.1"/>
    </source>
</evidence>
<keyword evidence="2" id="KW-0347">Helicase</keyword>
<dbReference type="InterPro" id="IPR038726">
    <property type="entry name" value="PDDEXK_AddAB-type"/>
</dbReference>
<feature type="domain" description="PD-(D/E)XK endonuclease-like" evidence="5">
    <location>
        <begin position="68"/>
        <end position="226"/>
    </location>
</feature>
<dbReference type="Pfam" id="PF12705">
    <property type="entry name" value="PDDEXK_1"/>
    <property type="match status" value="1"/>
</dbReference>
<comment type="caution">
    <text evidence="6">The sequence shown here is derived from an EMBL/GenBank/DDBJ whole genome shotgun (WGS) entry which is preliminary data.</text>
</comment>
<feature type="non-terminal residue" evidence="6">
    <location>
        <position position="1"/>
    </location>
</feature>